<dbReference type="RefSeq" id="WP_378550576.1">
    <property type="nucleotide sequence ID" value="NZ_JBHSBA010000005.1"/>
</dbReference>
<protein>
    <submittedName>
        <fullName evidence="2">DUF3558 family protein</fullName>
    </submittedName>
</protein>
<comment type="caution">
    <text evidence="2">The sequence shown here is derived from an EMBL/GenBank/DDBJ whole genome shotgun (WGS) entry which is preliminary data.</text>
</comment>
<feature type="compositionally biased region" description="Low complexity" evidence="1">
    <location>
        <begin position="12"/>
        <end position="24"/>
    </location>
</feature>
<evidence type="ECO:0000313" key="3">
    <source>
        <dbReference type="Proteomes" id="UP001595767"/>
    </source>
</evidence>
<sequence length="178" mass="18659">MAVLIAGLSAGCGSGESNSGAAASTPPSVVEGEPASEIPAVFEGLDPCALLTTEEARTATGAATIEAPRRIVAPGQSGSMAACSWRPPNDLGVQLSFTAPPTLPAANQEKAWTEEIGHPARVSTISGSCHAYVWFSEDRMVDLKIYPPKEQRSSSTDDDVCARSKTLIKQTFAKIPWE</sequence>
<accession>A0ABV8L5B7</accession>
<organism evidence="2 3">
    <name type="scientific">Nocardia rhizosphaerae</name>
    <dbReference type="NCBI Taxonomy" id="1691571"/>
    <lineage>
        <taxon>Bacteria</taxon>
        <taxon>Bacillati</taxon>
        <taxon>Actinomycetota</taxon>
        <taxon>Actinomycetes</taxon>
        <taxon>Mycobacteriales</taxon>
        <taxon>Nocardiaceae</taxon>
        <taxon>Nocardia</taxon>
    </lineage>
</organism>
<dbReference type="InterPro" id="IPR024520">
    <property type="entry name" value="DUF3558"/>
</dbReference>
<feature type="region of interest" description="Disordered" evidence="1">
    <location>
        <begin position="12"/>
        <end position="32"/>
    </location>
</feature>
<evidence type="ECO:0000256" key="1">
    <source>
        <dbReference type="SAM" id="MobiDB-lite"/>
    </source>
</evidence>
<evidence type="ECO:0000313" key="2">
    <source>
        <dbReference type="EMBL" id="MFC4125863.1"/>
    </source>
</evidence>
<dbReference type="EMBL" id="JBHSBA010000005">
    <property type="protein sequence ID" value="MFC4125863.1"/>
    <property type="molecule type" value="Genomic_DNA"/>
</dbReference>
<name>A0ABV8L5B7_9NOCA</name>
<dbReference type="Proteomes" id="UP001595767">
    <property type="component" value="Unassembled WGS sequence"/>
</dbReference>
<keyword evidence="3" id="KW-1185">Reference proteome</keyword>
<proteinExistence type="predicted"/>
<gene>
    <name evidence="2" type="ORF">ACFOW8_13060</name>
</gene>
<dbReference type="Pfam" id="PF12079">
    <property type="entry name" value="DUF3558"/>
    <property type="match status" value="1"/>
</dbReference>
<reference evidence="3" key="1">
    <citation type="journal article" date="2019" name="Int. J. Syst. Evol. Microbiol.">
        <title>The Global Catalogue of Microorganisms (GCM) 10K type strain sequencing project: providing services to taxonomists for standard genome sequencing and annotation.</title>
        <authorList>
            <consortium name="The Broad Institute Genomics Platform"/>
            <consortium name="The Broad Institute Genome Sequencing Center for Infectious Disease"/>
            <person name="Wu L."/>
            <person name="Ma J."/>
        </authorList>
    </citation>
    <scope>NUCLEOTIDE SEQUENCE [LARGE SCALE GENOMIC DNA]</scope>
    <source>
        <strain evidence="3">CGMCC 4.7204</strain>
    </source>
</reference>